<feature type="transmembrane region" description="Helical" evidence="2">
    <location>
        <begin position="621"/>
        <end position="645"/>
    </location>
</feature>
<dbReference type="InterPro" id="IPR036116">
    <property type="entry name" value="FN3_sf"/>
</dbReference>
<name>A0A2T7NRQ2_POMCA</name>
<feature type="compositionally biased region" description="Low complexity" evidence="1">
    <location>
        <begin position="781"/>
        <end position="793"/>
    </location>
</feature>
<evidence type="ECO:0000256" key="2">
    <source>
        <dbReference type="SAM" id="Phobius"/>
    </source>
</evidence>
<proteinExistence type="predicted"/>
<evidence type="ECO:0000256" key="1">
    <source>
        <dbReference type="SAM" id="MobiDB-lite"/>
    </source>
</evidence>
<dbReference type="AlphaFoldDB" id="A0A2T7NRQ2"/>
<dbReference type="Proteomes" id="UP000245119">
    <property type="component" value="Linkage Group LG10"/>
</dbReference>
<protein>
    <recommendedName>
        <fullName evidence="5">Fibronectin type-III domain-containing protein</fullName>
    </recommendedName>
</protein>
<comment type="caution">
    <text evidence="3">The sequence shown here is derived from an EMBL/GenBank/DDBJ whole genome shotgun (WGS) entry which is preliminary data.</text>
</comment>
<evidence type="ECO:0000313" key="4">
    <source>
        <dbReference type="Proteomes" id="UP000245119"/>
    </source>
</evidence>
<organism evidence="3 4">
    <name type="scientific">Pomacea canaliculata</name>
    <name type="common">Golden apple snail</name>
    <dbReference type="NCBI Taxonomy" id="400727"/>
    <lineage>
        <taxon>Eukaryota</taxon>
        <taxon>Metazoa</taxon>
        <taxon>Spiralia</taxon>
        <taxon>Lophotrochozoa</taxon>
        <taxon>Mollusca</taxon>
        <taxon>Gastropoda</taxon>
        <taxon>Caenogastropoda</taxon>
        <taxon>Architaenioglossa</taxon>
        <taxon>Ampullarioidea</taxon>
        <taxon>Ampullariidae</taxon>
        <taxon>Pomacea</taxon>
    </lineage>
</organism>
<sequence>MESKNITYSSRVNGIFPHGCTIAVQCRYRFASCTGNLSITLNNEQLDKAILVTNSSNCTIEVNITNLTAMDFHQKTITCKIDNVSKRSRTLEVGYPPVQPENLVVEYLPGSYIYLWLDPVKIGEDLNDKDTVWFVDYNWAVRPDAVKPELVKAGDSWLSINVSLSKVMHGFDHCKLMKNGPQDSRLRLEYTVHKASEEEEHRLRPERNRFREEFGFYRNLPDDERALVTLNGTSDFPQTKVQKWICRNQTLNVNITGLAPYSHYNITFNLLGKYRGLGSSLNNVMTKESEPLRSPLFGISPYSCFSGENDRISCVIYFEEIPRILRHASVTNYILEGFGLTDGHQRIRPECRNFTVKADGQNNSILVENLIQGCVYNISLTAETSMKQNSLSATYILNARDIGKEVEVEVVVDKLNKSHDSYTMFWNNAAWEQTEDVKYYIHYCYTGTKSAQSYICMNNLVTQQENSTWRSSKMLVESYIKPTFFISAVQNGKTSGMVKEKWRYCMHKDPVKVKSLAVRSMPVDSTQLEVVFERADTDADDCTGRPVYFEISWKECSNGCKPFQDSNNYLKVDAYHKGPVTLNGLTDSTDYCVWVKAVGSNNISSSWTCRAAMTGKSNTRVIIVAFILVGLTVFSLGCVLTCCYWRRSKAKIEAMHVPWPKPNTKQSLLYKKPGSAFPFFTKIPATPKHVLSGDSGIEDGGVDGIYTRSMLTESGDNRPCCTQATIGSLYGYHLHIEQEDSQSQSIQRYQLIRFEPPASSTVCDDNDETEDSEEKEELSDSDLSSECSNSSHHSSNHGSVYSLSYSENILSRLPKALFQPSGQGLHERNSDTSCTLGVSCPDESDDDNDR</sequence>
<feature type="region of interest" description="Disordered" evidence="1">
    <location>
        <begin position="757"/>
        <end position="800"/>
    </location>
</feature>
<keyword evidence="2" id="KW-0812">Transmembrane</keyword>
<accession>A0A2T7NRQ2</accession>
<gene>
    <name evidence="3" type="ORF">C0Q70_17129</name>
</gene>
<keyword evidence="4" id="KW-1185">Reference proteome</keyword>
<keyword evidence="2" id="KW-0472">Membrane</keyword>
<evidence type="ECO:0008006" key="5">
    <source>
        <dbReference type="Google" id="ProtNLM"/>
    </source>
</evidence>
<keyword evidence="2" id="KW-1133">Transmembrane helix</keyword>
<dbReference type="OrthoDB" id="6217644at2759"/>
<reference evidence="3 4" key="1">
    <citation type="submission" date="2018-04" db="EMBL/GenBank/DDBJ databases">
        <title>The genome of golden apple snail Pomacea canaliculata provides insight into stress tolerance and invasive adaptation.</title>
        <authorList>
            <person name="Liu C."/>
            <person name="Liu B."/>
            <person name="Ren Y."/>
            <person name="Zhang Y."/>
            <person name="Wang H."/>
            <person name="Li S."/>
            <person name="Jiang F."/>
            <person name="Yin L."/>
            <person name="Zhang G."/>
            <person name="Qian W."/>
            <person name="Fan W."/>
        </authorList>
    </citation>
    <scope>NUCLEOTIDE SEQUENCE [LARGE SCALE GENOMIC DNA]</scope>
    <source>
        <strain evidence="3">SZHN2017</strain>
        <tissue evidence="3">Muscle</tissue>
    </source>
</reference>
<feature type="region of interest" description="Disordered" evidence="1">
    <location>
        <begin position="820"/>
        <end position="850"/>
    </location>
</feature>
<feature type="compositionally biased region" description="Acidic residues" evidence="1">
    <location>
        <begin position="764"/>
        <end position="780"/>
    </location>
</feature>
<dbReference type="EMBL" id="PZQS01000010">
    <property type="protein sequence ID" value="PVD23855.1"/>
    <property type="molecule type" value="Genomic_DNA"/>
</dbReference>
<dbReference type="SUPFAM" id="SSF49265">
    <property type="entry name" value="Fibronectin type III"/>
    <property type="match status" value="2"/>
</dbReference>
<evidence type="ECO:0000313" key="3">
    <source>
        <dbReference type="EMBL" id="PVD23855.1"/>
    </source>
</evidence>